<dbReference type="Pfam" id="PF07947">
    <property type="entry name" value="YhhN"/>
    <property type="match status" value="1"/>
</dbReference>
<dbReference type="GO" id="GO:0050479">
    <property type="term" value="F:glyceryl-ether monooxygenase activity"/>
    <property type="evidence" value="ECO:0007669"/>
    <property type="project" value="UniProtKB-EC"/>
</dbReference>
<dbReference type="InterPro" id="IPR051689">
    <property type="entry name" value="Sterol_desaturase/TMEM195"/>
</dbReference>
<evidence type="ECO:0000259" key="9">
    <source>
        <dbReference type="Pfam" id="PF04116"/>
    </source>
</evidence>
<evidence type="ECO:0000313" key="10">
    <source>
        <dbReference type="EMBL" id="MET4577648.1"/>
    </source>
</evidence>
<accession>A0ABV2QAQ3</accession>
<feature type="transmembrane region" description="Helical" evidence="8">
    <location>
        <begin position="505"/>
        <end position="523"/>
    </location>
</feature>
<evidence type="ECO:0000256" key="7">
    <source>
        <dbReference type="ARBA" id="ARBA00023136"/>
    </source>
</evidence>
<dbReference type="EMBL" id="JBEPSH010000005">
    <property type="protein sequence ID" value="MET4577648.1"/>
    <property type="molecule type" value="Genomic_DNA"/>
</dbReference>
<keyword evidence="5 10" id="KW-0560">Oxidoreductase</keyword>
<feature type="transmembrane region" description="Helical" evidence="8">
    <location>
        <begin position="420"/>
        <end position="439"/>
    </location>
</feature>
<name>A0ABV2QAQ3_9BURK</name>
<evidence type="ECO:0000313" key="11">
    <source>
        <dbReference type="Proteomes" id="UP001549320"/>
    </source>
</evidence>
<evidence type="ECO:0000256" key="8">
    <source>
        <dbReference type="SAM" id="Phobius"/>
    </source>
</evidence>
<reference evidence="10 11" key="1">
    <citation type="submission" date="2024-06" db="EMBL/GenBank/DDBJ databases">
        <title>Sorghum-associated microbial communities from plants grown in Nebraska, USA.</title>
        <authorList>
            <person name="Schachtman D."/>
        </authorList>
    </citation>
    <scope>NUCLEOTIDE SEQUENCE [LARGE SCALE GENOMIC DNA]</scope>
    <source>
        <strain evidence="10 11">2709</strain>
    </source>
</reference>
<protein>
    <submittedName>
        <fullName evidence="10">Alkylglycerol monooxygenase</fullName>
        <ecNumber evidence="10">1.14.16.5</ecNumber>
    </submittedName>
</protein>
<feature type="transmembrane region" description="Helical" evidence="8">
    <location>
        <begin position="79"/>
        <end position="97"/>
    </location>
</feature>
<dbReference type="InterPro" id="IPR012506">
    <property type="entry name" value="TMEM86B-like"/>
</dbReference>
<feature type="domain" description="Fatty acid hydroxylase" evidence="9">
    <location>
        <begin position="120"/>
        <end position="253"/>
    </location>
</feature>
<comment type="caution">
    <text evidence="10">The sequence shown here is derived from an EMBL/GenBank/DDBJ whole genome shotgun (WGS) entry which is preliminary data.</text>
</comment>
<keyword evidence="3 8" id="KW-0812">Transmembrane</keyword>
<evidence type="ECO:0000256" key="1">
    <source>
        <dbReference type="ARBA" id="ARBA00004127"/>
    </source>
</evidence>
<keyword evidence="11" id="KW-1185">Reference proteome</keyword>
<dbReference type="Pfam" id="PF04116">
    <property type="entry name" value="FA_hydroxylase"/>
    <property type="match status" value="1"/>
</dbReference>
<evidence type="ECO:0000256" key="4">
    <source>
        <dbReference type="ARBA" id="ARBA00022989"/>
    </source>
</evidence>
<feature type="transmembrane region" description="Helical" evidence="8">
    <location>
        <begin position="41"/>
        <end position="59"/>
    </location>
</feature>
<feature type="transmembrane region" description="Helical" evidence="8">
    <location>
        <begin position="117"/>
        <end position="134"/>
    </location>
</feature>
<gene>
    <name evidence="10" type="ORF">ABIE13_002759</name>
</gene>
<comment type="subcellular location">
    <subcellularLocation>
        <location evidence="1">Endomembrane system</location>
        <topology evidence="1">Multi-pass membrane protein</topology>
    </subcellularLocation>
</comment>
<feature type="transmembrane region" description="Helical" evidence="8">
    <location>
        <begin position="451"/>
        <end position="469"/>
    </location>
</feature>
<evidence type="ECO:0000256" key="2">
    <source>
        <dbReference type="ARBA" id="ARBA00007375"/>
    </source>
</evidence>
<dbReference type="Proteomes" id="UP001549320">
    <property type="component" value="Unassembled WGS sequence"/>
</dbReference>
<comment type="similarity">
    <text evidence="2">Belongs to the TMEM86 family.</text>
</comment>
<keyword evidence="7 8" id="KW-0472">Membrane</keyword>
<evidence type="ECO:0000256" key="3">
    <source>
        <dbReference type="ARBA" id="ARBA00022692"/>
    </source>
</evidence>
<dbReference type="EC" id="1.14.16.5" evidence="10"/>
<keyword evidence="4 8" id="KW-1133">Transmembrane helix</keyword>
<feature type="transmembrane region" description="Helical" evidence="8">
    <location>
        <begin position="340"/>
        <end position="359"/>
    </location>
</feature>
<feature type="transmembrane region" description="Helical" evidence="8">
    <location>
        <begin position="371"/>
        <end position="388"/>
    </location>
</feature>
<feature type="transmembrane region" description="Helical" evidence="8">
    <location>
        <begin position="560"/>
        <end position="581"/>
    </location>
</feature>
<feature type="transmembrane region" description="Helical" evidence="8">
    <location>
        <begin position="587"/>
        <end position="607"/>
    </location>
</feature>
<sequence>MGAGPFNEAQPSSLTDLHAVGQGACDRTLPSLKMMPSPSQIIVFATPVFLVLILLEWAWGKRKQRNTYRMADAINSLGLGVLSQISAVFMSLLRIGIYTAAFEYVALWRADAFWTSWYGWLVALLFYDLCYYWLHRMGHESAVLWAAHVVHHQSQHYNLSTALRQTSSGALLGWIFYLPMALAGVPPVVFGVVALIDLLYQFWVHTEHVPKLSWFDRWFCSPSNHRVHHAVNDRYLDKNYGGILIIWDRIFGSFKEEDEREKPLYGTRAPLNSWDPLWANAEVYWALAQDSWRARRWSDKLRVWLKPPGWRPPDVAARWPKSPFDITTVRLFEPPVSRGVQWFAGIQFIALLAGAALFLWRADSAPLIDSALWFGVLLAGLWAVGGLLQGRIGIWQVLMIESAALASVTAALGLMDGHRVFKPMVMVCAIAFVATRVRALQAPTDKSRIRFELLLALGLGFSMLGDVALMFEGYFIPGLMAFLFAHLTYIALFKRGVSWFPSRGALLATLSIGLGMYAFLWVGGLPPALRIPVAAYVIVIALMAAQAIGRFRASGDRESLMVALGASVFMLSDALLAINRFVTPFPLAQLGVLVTYYVAQILITVYARPVRAPQVRPTILESA</sequence>
<organism evidence="10 11">
    <name type="scientific">Ottowia thiooxydans</name>
    <dbReference type="NCBI Taxonomy" id="219182"/>
    <lineage>
        <taxon>Bacteria</taxon>
        <taxon>Pseudomonadati</taxon>
        <taxon>Pseudomonadota</taxon>
        <taxon>Betaproteobacteria</taxon>
        <taxon>Burkholderiales</taxon>
        <taxon>Comamonadaceae</taxon>
        <taxon>Ottowia</taxon>
    </lineage>
</organism>
<dbReference type="PANTHER" id="PTHR21624">
    <property type="entry name" value="STEROL DESATURASE-RELATED PROTEIN"/>
    <property type="match status" value="1"/>
</dbReference>
<evidence type="ECO:0000256" key="6">
    <source>
        <dbReference type="ARBA" id="ARBA00023098"/>
    </source>
</evidence>
<keyword evidence="6" id="KW-0443">Lipid metabolism</keyword>
<feature type="transmembrane region" description="Helical" evidence="8">
    <location>
        <begin position="475"/>
        <end position="493"/>
    </location>
</feature>
<dbReference type="PANTHER" id="PTHR21624:SF1">
    <property type="entry name" value="ALKYLGLYCEROL MONOOXYGENASE"/>
    <property type="match status" value="1"/>
</dbReference>
<evidence type="ECO:0000256" key="5">
    <source>
        <dbReference type="ARBA" id="ARBA00023002"/>
    </source>
</evidence>
<feature type="transmembrane region" description="Helical" evidence="8">
    <location>
        <begin position="529"/>
        <end position="548"/>
    </location>
</feature>
<proteinExistence type="inferred from homology"/>
<keyword evidence="10" id="KW-0503">Monooxygenase</keyword>
<dbReference type="InterPro" id="IPR006694">
    <property type="entry name" value="Fatty_acid_hydroxylase"/>
</dbReference>